<dbReference type="SMART" id="SM00062">
    <property type="entry name" value="PBPb"/>
    <property type="match status" value="1"/>
</dbReference>
<keyword evidence="2" id="KW-0813">Transport</keyword>
<proteinExistence type="inferred from homology"/>
<dbReference type="Gene3D" id="3.40.190.10">
    <property type="entry name" value="Periplasmic binding protein-like II"/>
    <property type="match status" value="2"/>
</dbReference>
<dbReference type="PANTHER" id="PTHR30085">
    <property type="entry name" value="AMINO ACID ABC TRANSPORTER PERMEASE"/>
    <property type="match status" value="1"/>
</dbReference>
<dbReference type="InterPro" id="IPR001320">
    <property type="entry name" value="Iontro_rcpt_C"/>
</dbReference>
<evidence type="ECO:0000256" key="2">
    <source>
        <dbReference type="ARBA" id="ARBA00022448"/>
    </source>
</evidence>
<feature type="signal peptide" evidence="4">
    <location>
        <begin position="1"/>
        <end position="23"/>
    </location>
</feature>
<dbReference type="Pfam" id="PF00497">
    <property type="entry name" value="SBP_bac_3"/>
    <property type="match status" value="1"/>
</dbReference>
<dbReference type="SMART" id="SM00079">
    <property type="entry name" value="PBPe"/>
    <property type="match status" value="1"/>
</dbReference>
<dbReference type="CDD" id="cd13688">
    <property type="entry name" value="PBP2_GltI_DEBP"/>
    <property type="match status" value="1"/>
</dbReference>
<keyword evidence="8" id="KW-1185">Reference proteome</keyword>
<sequence length="296" mass="32241">MLAKCTRRLVLAGLFLCVSAYMAAATQALDLIAQRGTVRIGYIADEAPFSFKKKDGSAAGYSIDLCGKIVDAIGGKIPNVKREYVETTLADGFNAVKSGQIDLLCGAITVNLTRRESVDFSQPIFLTGASALLRKDSPEYLQILFLDKRPVRAVDAQSPSASIIGVRSDTTTGATLRDALGSDVPKTRVADFATHQDGLKALEDHRIDAYFADRALLIGLASHARNPSQLAIGNRLFTHEPYGIALPRDDSTFRLLVDRALTAFYQSDDFPKLLKTYFGDEASFLRSEILMQSVPE</sequence>
<evidence type="ECO:0000313" key="7">
    <source>
        <dbReference type="EMBL" id="MDL2401842.1"/>
    </source>
</evidence>
<dbReference type="Proteomes" id="UP001172645">
    <property type="component" value="Unassembled WGS sequence"/>
</dbReference>
<accession>A0ABT7JZU6</accession>
<evidence type="ECO:0000256" key="3">
    <source>
        <dbReference type="ARBA" id="ARBA00022729"/>
    </source>
</evidence>
<dbReference type="InterPro" id="IPR001638">
    <property type="entry name" value="Solute-binding_3/MltF_N"/>
</dbReference>
<organism evidence="7 8">
    <name type="scientific">Rhizobium mayense</name>
    <dbReference type="NCBI Taxonomy" id="1312184"/>
    <lineage>
        <taxon>Bacteria</taxon>
        <taxon>Pseudomonadati</taxon>
        <taxon>Pseudomonadota</taxon>
        <taxon>Alphaproteobacteria</taxon>
        <taxon>Hyphomicrobiales</taxon>
        <taxon>Rhizobiaceae</taxon>
        <taxon>Rhizobium/Agrobacterium group</taxon>
        <taxon>Rhizobium</taxon>
    </lineage>
</organism>
<dbReference type="SUPFAM" id="SSF53850">
    <property type="entry name" value="Periplasmic binding protein-like II"/>
    <property type="match status" value="1"/>
</dbReference>
<name>A0ABT7JZU6_9HYPH</name>
<reference evidence="7" key="1">
    <citation type="submission" date="2023-06" db="EMBL/GenBank/DDBJ databases">
        <title>Phylogenetic Diversity of Rhizobium strains.</title>
        <authorList>
            <person name="Moura F.T."/>
            <person name="Helene L.C.F."/>
            <person name="Hungria M."/>
        </authorList>
    </citation>
    <scope>NUCLEOTIDE SEQUENCE</scope>
    <source>
        <strain evidence="7">CCGE526</strain>
    </source>
</reference>
<dbReference type="EMBL" id="JARFYM010000023">
    <property type="protein sequence ID" value="MDL2401842.1"/>
    <property type="molecule type" value="Genomic_DNA"/>
</dbReference>
<feature type="chain" id="PRO_5046155618" evidence="4">
    <location>
        <begin position="24"/>
        <end position="296"/>
    </location>
</feature>
<feature type="domain" description="Ionotropic glutamate receptor C-terminal" evidence="6">
    <location>
        <begin position="37"/>
        <end position="280"/>
    </location>
</feature>
<dbReference type="PANTHER" id="PTHR30085:SF6">
    <property type="entry name" value="ABC TRANSPORTER GLUTAMINE-BINDING PROTEIN GLNH"/>
    <property type="match status" value="1"/>
</dbReference>
<evidence type="ECO:0000313" key="8">
    <source>
        <dbReference type="Proteomes" id="UP001172645"/>
    </source>
</evidence>
<gene>
    <name evidence="7" type="ORF">PY649_23310</name>
</gene>
<comment type="caution">
    <text evidence="7">The sequence shown here is derived from an EMBL/GenBank/DDBJ whole genome shotgun (WGS) entry which is preliminary data.</text>
</comment>
<evidence type="ECO:0000259" key="6">
    <source>
        <dbReference type="SMART" id="SM00079"/>
    </source>
</evidence>
<dbReference type="RefSeq" id="WP_285871120.1">
    <property type="nucleotide sequence ID" value="NZ_JARFYM010000023.1"/>
</dbReference>
<dbReference type="InterPro" id="IPR051455">
    <property type="entry name" value="Bact_solute-bind_prot3"/>
</dbReference>
<evidence type="ECO:0000256" key="1">
    <source>
        <dbReference type="ARBA" id="ARBA00010333"/>
    </source>
</evidence>
<evidence type="ECO:0000256" key="4">
    <source>
        <dbReference type="SAM" id="SignalP"/>
    </source>
</evidence>
<protein>
    <submittedName>
        <fullName evidence="7">Amino acid ABC transporter substrate-binding protein</fullName>
    </submittedName>
</protein>
<comment type="similarity">
    <text evidence="1">Belongs to the bacterial solute-binding protein 3 family.</text>
</comment>
<feature type="domain" description="Solute-binding protein family 3/N-terminal" evidence="5">
    <location>
        <begin position="37"/>
        <end position="281"/>
    </location>
</feature>
<keyword evidence="3 4" id="KW-0732">Signal</keyword>
<evidence type="ECO:0000259" key="5">
    <source>
        <dbReference type="SMART" id="SM00062"/>
    </source>
</evidence>